<protein>
    <recommendedName>
        <fullName evidence="1">diguanylate cyclase</fullName>
        <ecNumber evidence="1">2.7.7.65</ecNumber>
    </recommendedName>
</protein>
<dbReference type="InterPro" id="IPR013783">
    <property type="entry name" value="Ig-like_fold"/>
</dbReference>
<dbReference type="InterPro" id="IPR000160">
    <property type="entry name" value="GGDEF_dom"/>
</dbReference>
<dbReference type="GO" id="GO:0005886">
    <property type="term" value="C:plasma membrane"/>
    <property type="evidence" value="ECO:0007669"/>
    <property type="project" value="TreeGrafter"/>
</dbReference>
<comment type="catalytic activity">
    <reaction evidence="2">
        <text>2 GTP = 3',3'-c-di-GMP + 2 diphosphate</text>
        <dbReference type="Rhea" id="RHEA:24898"/>
        <dbReference type="ChEBI" id="CHEBI:33019"/>
        <dbReference type="ChEBI" id="CHEBI:37565"/>
        <dbReference type="ChEBI" id="CHEBI:58805"/>
        <dbReference type="EC" id="2.7.7.65"/>
    </reaction>
</comment>
<evidence type="ECO:0000256" key="3">
    <source>
        <dbReference type="SAM" id="SignalP"/>
    </source>
</evidence>
<dbReference type="SMART" id="SM00267">
    <property type="entry name" value="GGDEF"/>
    <property type="match status" value="1"/>
</dbReference>
<feature type="domain" description="GGDEF" evidence="4">
    <location>
        <begin position="830"/>
        <end position="963"/>
    </location>
</feature>
<sequence length="966" mass="107379">MCFLLGGLFILPAATAQQFNFFSYGEGSGLSNLNATTLLQDRKGLLWAGTQSGIFTADGPRFDKQKAFTDAGFESIRAMREDSAGRIWIADGRHLGFWQNGTLQTINGLKFHVLTHEPLDLAVLPHQADGIFFLRSGNLSIVSTHDGGHTWQVADALSPQLLRSYPELKAITGVTVDPNHPSSLWLGCGESICEVDPSLQSVVRFDRSQGVAADRWNALMVTRSGDLWVRGDKNVAVLRNGSSLFEPVLNLPADCFHNIRRAVLSEDPSGAVLLNLASGIAVGSPKGWHVFNDSNGLPGDETDTIMFDRSGSLWLTSLGHGILRWRGYGDWEGWNKTAGLNNNIVWSLTRDGAKDLWVATDAGLDRLDISTNRITHQGSFTQRLFSTLMGPKHHVWIDDPTGQVLDFDPQTQRTRVAADHLEHIFQMRIDHEQRIWAGSRKGLLFFSPTDNWALPHFVQAVDGPTGYAWAIAEGPDGSIWVSTGKGIYRLKGETWSEIHLPFADGIEYNRMVAISPDGTFWMQNKLPYPILHLKLEGNNAKILDQVSGANIGSDNTTFIETDQRGWVWVGSDDGIHVFNGKRWIMCTAEDGLIWNDTDFHAFFADPDGSVWIGTSAGISHLIHPEHLFEHVAPQIQLADVSLSGNLIATGGPSFDLRRPTLNFRFRNVNYESGSGVVAQYRLEGEENDWQETAGGLVRFPALNAGKYNLHVQAYDQRLHLSSPVTDVPFTVLEPWWKRRWCMAIEAVFALLVLFGLWRLNIHILVVRQQELERLVISRTRELEKEKAELLTARSALLEITRRDGLTGLLNRTAIFERLDQLCETARSNGLPIAIIMADLDSFKRVNDQYGHLAGDTVLRECASRIAAVTRPIDAIGRYGGEELLILMPGLNMGSIKLRIEEIRRAIGDKPIRHGDLELRVTCSFGVAWFLGDDSSIETLIGDADAALYLAKQNGRNRIEYAELVSA</sequence>
<dbReference type="PANTHER" id="PTHR45138">
    <property type="entry name" value="REGULATORY COMPONENTS OF SENSORY TRANSDUCTION SYSTEM"/>
    <property type="match status" value="1"/>
</dbReference>
<keyword evidence="3" id="KW-0732">Signal</keyword>
<dbReference type="InterPro" id="IPR043128">
    <property type="entry name" value="Rev_trsase/Diguanyl_cyclase"/>
</dbReference>
<dbReference type="SUPFAM" id="SSF55073">
    <property type="entry name" value="Nucleotide cyclase"/>
    <property type="match status" value="1"/>
</dbReference>
<feature type="signal peptide" evidence="3">
    <location>
        <begin position="1"/>
        <end position="16"/>
    </location>
</feature>
<organism evidence="5 6">
    <name type="scientific">Granulicella aggregans</name>
    <dbReference type="NCBI Taxonomy" id="474949"/>
    <lineage>
        <taxon>Bacteria</taxon>
        <taxon>Pseudomonadati</taxon>
        <taxon>Acidobacteriota</taxon>
        <taxon>Terriglobia</taxon>
        <taxon>Terriglobales</taxon>
        <taxon>Acidobacteriaceae</taxon>
        <taxon>Granulicella</taxon>
    </lineage>
</organism>
<reference evidence="5 6" key="1">
    <citation type="submission" date="2020-08" db="EMBL/GenBank/DDBJ databases">
        <title>Genomic Encyclopedia of Type Strains, Phase IV (KMG-V): Genome sequencing to study the core and pangenomes of soil and plant-associated prokaryotes.</title>
        <authorList>
            <person name="Whitman W."/>
        </authorList>
    </citation>
    <scope>NUCLEOTIDE SEQUENCE [LARGE SCALE GENOMIC DNA]</scope>
    <source>
        <strain evidence="5 6">M8UP14</strain>
    </source>
</reference>
<dbReference type="GO" id="GO:0043709">
    <property type="term" value="P:cell adhesion involved in single-species biofilm formation"/>
    <property type="evidence" value="ECO:0007669"/>
    <property type="project" value="TreeGrafter"/>
</dbReference>
<evidence type="ECO:0000313" key="5">
    <source>
        <dbReference type="EMBL" id="MBB5058736.1"/>
    </source>
</evidence>
<proteinExistence type="predicted"/>
<dbReference type="InterPro" id="IPR015943">
    <property type="entry name" value="WD40/YVTN_repeat-like_dom_sf"/>
</dbReference>
<evidence type="ECO:0000259" key="4">
    <source>
        <dbReference type="PROSITE" id="PS50887"/>
    </source>
</evidence>
<dbReference type="FunFam" id="3.30.70.270:FF:000001">
    <property type="entry name" value="Diguanylate cyclase domain protein"/>
    <property type="match status" value="1"/>
</dbReference>
<keyword evidence="6" id="KW-1185">Reference proteome</keyword>
<dbReference type="InterPro" id="IPR050469">
    <property type="entry name" value="Diguanylate_Cyclase"/>
</dbReference>
<dbReference type="Gene3D" id="2.130.10.10">
    <property type="entry name" value="YVTN repeat-like/Quinoprotein amine dehydrogenase"/>
    <property type="match status" value="2"/>
</dbReference>
<dbReference type="Pfam" id="PF07495">
    <property type="entry name" value="Y_Y_Y"/>
    <property type="match status" value="1"/>
</dbReference>
<comment type="caution">
    <text evidence="5">The sequence shown here is derived from an EMBL/GenBank/DDBJ whole genome shotgun (WGS) entry which is preliminary data.</text>
</comment>
<dbReference type="GO" id="GO:0052621">
    <property type="term" value="F:diguanylate cyclase activity"/>
    <property type="evidence" value="ECO:0007669"/>
    <property type="project" value="UniProtKB-EC"/>
</dbReference>
<dbReference type="PROSITE" id="PS50887">
    <property type="entry name" value="GGDEF"/>
    <property type="match status" value="1"/>
</dbReference>
<evidence type="ECO:0000313" key="6">
    <source>
        <dbReference type="Proteomes" id="UP000540989"/>
    </source>
</evidence>
<evidence type="ECO:0000256" key="2">
    <source>
        <dbReference type="ARBA" id="ARBA00034247"/>
    </source>
</evidence>
<dbReference type="PANTHER" id="PTHR45138:SF9">
    <property type="entry name" value="DIGUANYLATE CYCLASE DGCM-RELATED"/>
    <property type="match status" value="1"/>
</dbReference>
<dbReference type="Gene3D" id="3.30.70.270">
    <property type="match status" value="1"/>
</dbReference>
<dbReference type="GO" id="GO:1902201">
    <property type="term" value="P:negative regulation of bacterial-type flagellum-dependent cell motility"/>
    <property type="evidence" value="ECO:0007669"/>
    <property type="project" value="TreeGrafter"/>
</dbReference>
<dbReference type="CDD" id="cd01949">
    <property type="entry name" value="GGDEF"/>
    <property type="match status" value="1"/>
</dbReference>
<dbReference type="AlphaFoldDB" id="A0A7W7ZGA9"/>
<dbReference type="EMBL" id="JACHIP010000004">
    <property type="protein sequence ID" value="MBB5058736.1"/>
    <property type="molecule type" value="Genomic_DNA"/>
</dbReference>
<dbReference type="EC" id="2.7.7.65" evidence="1"/>
<evidence type="ECO:0000256" key="1">
    <source>
        <dbReference type="ARBA" id="ARBA00012528"/>
    </source>
</evidence>
<dbReference type="SUPFAM" id="SSF63829">
    <property type="entry name" value="Calcium-dependent phosphotriesterase"/>
    <property type="match status" value="2"/>
</dbReference>
<dbReference type="Gene3D" id="2.60.40.10">
    <property type="entry name" value="Immunoglobulins"/>
    <property type="match status" value="1"/>
</dbReference>
<dbReference type="InterPro" id="IPR029787">
    <property type="entry name" value="Nucleotide_cyclase"/>
</dbReference>
<name>A0A7W7ZGA9_9BACT</name>
<dbReference type="RefSeq" id="WP_184218869.1">
    <property type="nucleotide sequence ID" value="NZ_JACHIP010000004.1"/>
</dbReference>
<feature type="chain" id="PRO_5031318742" description="diguanylate cyclase" evidence="3">
    <location>
        <begin position="17"/>
        <end position="966"/>
    </location>
</feature>
<dbReference type="InterPro" id="IPR011123">
    <property type="entry name" value="Y_Y_Y"/>
</dbReference>
<dbReference type="Proteomes" id="UP000540989">
    <property type="component" value="Unassembled WGS sequence"/>
</dbReference>
<dbReference type="NCBIfam" id="TIGR00254">
    <property type="entry name" value="GGDEF"/>
    <property type="match status" value="1"/>
</dbReference>
<dbReference type="Pfam" id="PF00990">
    <property type="entry name" value="GGDEF"/>
    <property type="match status" value="1"/>
</dbReference>
<accession>A0A7W7ZGA9</accession>
<gene>
    <name evidence="5" type="ORF">HDF16_003450</name>
</gene>